<reference evidence="1" key="2">
    <citation type="journal article" date="2022" name="New Phytol.">
        <title>Evolutionary transition to the ectomycorrhizal habit in the genomes of a hyperdiverse lineage of mushroom-forming fungi.</title>
        <authorList>
            <person name="Looney B."/>
            <person name="Miyauchi S."/>
            <person name="Morin E."/>
            <person name="Drula E."/>
            <person name="Courty P.E."/>
            <person name="Kohler A."/>
            <person name="Kuo A."/>
            <person name="LaButti K."/>
            <person name="Pangilinan J."/>
            <person name="Lipzen A."/>
            <person name="Riley R."/>
            <person name="Andreopoulos W."/>
            <person name="He G."/>
            <person name="Johnson J."/>
            <person name="Nolan M."/>
            <person name="Tritt A."/>
            <person name="Barry K.W."/>
            <person name="Grigoriev I.V."/>
            <person name="Nagy L.G."/>
            <person name="Hibbett D."/>
            <person name="Henrissat B."/>
            <person name="Matheny P.B."/>
            <person name="Labbe J."/>
            <person name="Martin F.M."/>
        </authorList>
    </citation>
    <scope>NUCLEOTIDE SEQUENCE</scope>
    <source>
        <strain evidence="1">FP105234-sp</strain>
    </source>
</reference>
<dbReference type="EMBL" id="MU275859">
    <property type="protein sequence ID" value="KAI0050655.1"/>
    <property type="molecule type" value="Genomic_DNA"/>
</dbReference>
<evidence type="ECO:0000313" key="2">
    <source>
        <dbReference type="Proteomes" id="UP000814033"/>
    </source>
</evidence>
<reference evidence="1" key="1">
    <citation type="submission" date="2021-02" db="EMBL/GenBank/DDBJ databases">
        <authorList>
            <consortium name="DOE Joint Genome Institute"/>
            <person name="Ahrendt S."/>
            <person name="Looney B.P."/>
            <person name="Miyauchi S."/>
            <person name="Morin E."/>
            <person name="Drula E."/>
            <person name="Courty P.E."/>
            <person name="Chicoki N."/>
            <person name="Fauchery L."/>
            <person name="Kohler A."/>
            <person name="Kuo A."/>
            <person name="Labutti K."/>
            <person name="Pangilinan J."/>
            <person name="Lipzen A."/>
            <person name="Riley R."/>
            <person name="Andreopoulos W."/>
            <person name="He G."/>
            <person name="Johnson J."/>
            <person name="Barry K.W."/>
            <person name="Grigoriev I.V."/>
            <person name="Nagy L."/>
            <person name="Hibbett D."/>
            <person name="Henrissat B."/>
            <person name="Matheny P.B."/>
            <person name="Labbe J."/>
            <person name="Martin F."/>
        </authorList>
    </citation>
    <scope>NUCLEOTIDE SEQUENCE</scope>
    <source>
        <strain evidence="1">FP105234-sp</strain>
    </source>
</reference>
<dbReference type="Proteomes" id="UP000814033">
    <property type="component" value="Unassembled WGS sequence"/>
</dbReference>
<sequence length="676" mass="74046">MGIRGLLCGPGSLTTHLHPLRSFSGSPPPPAVLLQFLLSAPARTMCGIVFSAHWPRDTDSSRVLDELLQRLYAANTARGPDTRRTTVGGAELRFFGSELHLRGPAVHAPDRASQPGDILCWNGEIIDKPNLVHPYSDGARLFNGLVGCSDMERLPDWVARVDEPYALVYYHHASRRLFFARDRQGKRSLLVHRPTAETPYFLLTSVSVGPHEGYDLSEVDAAHVHMLDLRHLCDNPRADPASAFEACWHRVPRQVYDETIDDEEVLPVTLNRTLPSPVPEPLEPLDDRDIPSDLSSAVNSLLFRLSESVNQQIRSIAPVHPQSHALPDEPIDLLNVAFEDPRRRRGLSGKLAVALGSGADAHLVPDRVEVWPAAEAPRRLWPTRLWNFVRLPPSPSDLANLTDNGQLKRRFHIHRHALNGVSGHSNVSGPPEKASVAGQTNYYDPAYLAPDRVTGLRAVGGLRTLCPTRRWNFVEIDVSSADAQAARATVEALMWPSQTPADLHAAMGVYFAGRGTGQIRRAPDAAPEAFTSRARVLLSSWGVDALAGGHATAYGAGGWPAVLDELQRDLDGLHTNGLGRDDRVSAAHGKATCYPFLALGVVRLLSPGAPQARPAPRRRRRRQDVVPPRGAQGRAPGGEYAEEACGAEWVEPGSGGEVGYIWGDDKYIWDDCLRRK</sequence>
<organism evidence="1 2">
    <name type="scientific">Auriscalpium vulgare</name>
    <dbReference type="NCBI Taxonomy" id="40419"/>
    <lineage>
        <taxon>Eukaryota</taxon>
        <taxon>Fungi</taxon>
        <taxon>Dikarya</taxon>
        <taxon>Basidiomycota</taxon>
        <taxon>Agaricomycotina</taxon>
        <taxon>Agaricomycetes</taxon>
        <taxon>Russulales</taxon>
        <taxon>Auriscalpiaceae</taxon>
        <taxon>Auriscalpium</taxon>
    </lineage>
</organism>
<name>A0ACB8S448_9AGAM</name>
<gene>
    <name evidence="1" type="ORF">FA95DRAFT_1603297</name>
</gene>
<accession>A0ACB8S448</accession>
<keyword evidence="2" id="KW-1185">Reference proteome</keyword>
<protein>
    <submittedName>
        <fullName evidence="1">Uncharacterized protein</fullName>
    </submittedName>
</protein>
<comment type="caution">
    <text evidence="1">The sequence shown here is derived from an EMBL/GenBank/DDBJ whole genome shotgun (WGS) entry which is preliminary data.</text>
</comment>
<evidence type="ECO:0000313" key="1">
    <source>
        <dbReference type="EMBL" id="KAI0050655.1"/>
    </source>
</evidence>
<proteinExistence type="predicted"/>